<dbReference type="PANTHER" id="PTHR32096">
    <property type="entry name" value="WRKY TRANSCRIPTION FACTOR 30-RELATED-RELATED"/>
    <property type="match status" value="1"/>
</dbReference>
<evidence type="ECO:0000313" key="8">
    <source>
        <dbReference type="EMBL" id="KAH9310273.1"/>
    </source>
</evidence>
<dbReference type="GO" id="GO:0000976">
    <property type="term" value="F:transcription cis-regulatory region binding"/>
    <property type="evidence" value="ECO:0007669"/>
    <property type="project" value="TreeGrafter"/>
</dbReference>
<evidence type="ECO:0000256" key="4">
    <source>
        <dbReference type="ARBA" id="ARBA00023163"/>
    </source>
</evidence>
<keyword evidence="9" id="KW-1185">Reference proteome</keyword>
<dbReference type="PANTHER" id="PTHR32096:SF18">
    <property type="entry name" value="DISEASE RESISTANCE PROTEIN RRS1B-RELATED"/>
    <property type="match status" value="1"/>
</dbReference>
<evidence type="ECO:0000313" key="9">
    <source>
        <dbReference type="Proteomes" id="UP000824469"/>
    </source>
</evidence>
<keyword evidence="5" id="KW-0539">Nucleus</keyword>
<dbReference type="InterPro" id="IPR044810">
    <property type="entry name" value="WRKY_plant"/>
</dbReference>
<feature type="region of interest" description="Disordered" evidence="6">
    <location>
        <begin position="57"/>
        <end position="119"/>
    </location>
</feature>
<dbReference type="Gene3D" id="2.20.25.80">
    <property type="entry name" value="WRKY domain"/>
    <property type="match status" value="1"/>
</dbReference>
<reference evidence="8 9" key="1">
    <citation type="journal article" date="2021" name="Nat. Plants">
        <title>The Taxus genome provides insights into paclitaxel biosynthesis.</title>
        <authorList>
            <person name="Xiong X."/>
            <person name="Gou J."/>
            <person name="Liao Q."/>
            <person name="Li Y."/>
            <person name="Zhou Q."/>
            <person name="Bi G."/>
            <person name="Li C."/>
            <person name="Du R."/>
            <person name="Wang X."/>
            <person name="Sun T."/>
            <person name="Guo L."/>
            <person name="Liang H."/>
            <person name="Lu P."/>
            <person name="Wu Y."/>
            <person name="Zhang Z."/>
            <person name="Ro D.K."/>
            <person name="Shang Y."/>
            <person name="Huang S."/>
            <person name="Yan J."/>
        </authorList>
    </citation>
    <scope>NUCLEOTIDE SEQUENCE [LARGE SCALE GENOMIC DNA]</scope>
    <source>
        <strain evidence="8">Ta-2019</strain>
    </source>
</reference>
<comment type="subcellular location">
    <subcellularLocation>
        <location evidence="1">Nucleus</location>
    </subcellularLocation>
</comment>
<feature type="compositionally biased region" description="Polar residues" evidence="6">
    <location>
        <begin position="57"/>
        <end position="72"/>
    </location>
</feature>
<evidence type="ECO:0000259" key="7">
    <source>
        <dbReference type="PROSITE" id="PS50811"/>
    </source>
</evidence>
<evidence type="ECO:0000256" key="1">
    <source>
        <dbReference type="ARBA" id="ARBA00004123"/>
    </source>
</evidence>
<dbReference type="InterPro" id="IPR036576">
    <property type="entry name" value="WRKY_dom_sf"/>
</dbReference>
<evidence type="ECO:0000256" key="2">
    <source>
        <dbReference type="ARBA" id="ARBA00023015"/>
    </source>
</evidence>
<feature type="compositionally biased region" description="Pro residues" evidence="6">
    <location>
        <begin position="102"/>
        <end position="112"/>
    </location>
</feature>
<gene>
    <name evidence="8" type="ORF">KI387_044218</name>
</gene>
<sequence length="439" mass="47949">MGTWIYDGGDLAAVVRGTLGCRIPCDSDIINDNVFTRFGCCIDKDDKGFCFSVTPDSTFSSTDGPKSQNSDQVSDKIMPFTVTNTDDTSVKNMQSPASVSSPPAPLKSPPASPTGTATGLHNSVATDCSSSAIKTYSNSHCITKLPGAKRRKSQQRRIMCVPMAAGSWNKQGGTGVPSDLWAWRKYGQKPIKGSPYPRYASIRPKKPNFILLRKVFKTQFRAGHGCMNGEAETLLKLSRGYYRCSSSKGCPARKQIERSHTDPTMLVITYTAEHNHAWPTQRSALARSSRQNALPDKVQSFCFPHTALAAAQLSSIAEPQHSNINELRLDVSASNPGDTSVVDDSAQHSHIKSDVSSPAHDSPAKEKPVINNHLQTNCGDNYNQDEYSGLDVVLRANQMHDHDLFADLGELPQLYRDEEADSTAVDPFNLFNWSSSSIT</sequence>
<dbReference type="PROSITE" id="PS50811">
    <property type="entry name" value="WRKY"/>
    <property type="match status" value="1"/>
</dbReference>
<evidence type="ECO:0000256" key="6">
    <source>
        <dbReference type="SAM" id="MobiDB-lite"/>
    </source>
</evidence>
<keyword evidence="3" id="KW-0238">DNA-binding</keyword>
<keyword evidence="4" id="KW-0804">Transcription</keyword>
<dbReference type="GO" id="GO:0005634">
    <property type="term" value="C:nucleus"/>
    <property type="evidence" value="ECO:0007669"/>
    <property type="project" value="UniProtKB-SubCell"/>
</dbReference>
<evidence type="ECO:0000256" key="5">
    <source>
        <dbReference type="ARBA" id="ARBA00023242"/>
    </source>
</evidence>
<comment type="caution">
    <text evidence="8">The sequence shown here is derived from an EMBL/GenBank/DDBJ whole genome shotgun (WGS) entry which is preliminary data.</text>
</comment>
<keyword evidence="2" id="KW-0805">Transcription regulation</keyword>
<proteinExistence type="predicted"/>
<feature type="compositionally biased region" description="Polar residues" evidence="6">
    <location>
        <begin position="81"/>
        <end position="94"/>
    </location>
</feature>
<dbReference type="EMBL" id="JAHRHJ020000007">
    <property type="protein sequence ID" value="KAH9310273.1"/>
    <property type="molecule type" value="Genomic_DNA"/>
</dbReference>
<dbReference type="GO" id="GO:0003700">
    <property type="term" value="F:DNA-binding transcription factor activity"/>
    <property type="evidence" value="ECO:0007669"/>
    <property type="project" value="InterPro"/>
</dbReference>
<feature type="domain" description="WRKY" evidence="7">
    <location>
        <begin position="172"/>
        <end position="279"/>
    </location>
</feature>
<dbReference type="Pfam" id="PF03106">
    <property type="entry name" value="WRKY"/>
    <property type="match status" value="2"/>
</dbReference>
<dbReference type="SMART" id="SM00774">
    <property type="entry name" value="WRKY"/>
    <property type="match status" value="1"/>
</dbReference>
<dbReference type="OMA" id="NHAWPTS"/>
<dbReference type="InterPro" id="IPR003657">
    <property type="entry name" value="WRKY_dom"/>
</dbReference>
<name>A0AA38FWJ1_TAXCH</name>
<evidence type="ECO:0000256" key="3">
    <source>
        <dbReference type="ARBA" id="ARBA00023125"/>
    </source>
</evidence>
<accession>A0AA38FWJ1</accession>
<feature type="region of interest" description="Disordered" evidence="6">
    <location>
        <begin position="331"/>
        <end position="366"/>
    </location>
</feature>
<organism evidence="8 9">
    <name type="scientific">Taxus chinensis</name>
    <name type="common">Chinese yew</name>
    <name type="synonym">Taxus wallichiana var. chinensis</name>
    <dbReference type="NCBI Taxonomy" id="29808"/>
    <lineage>
        <taxon>Eukaryota</taxon>
        <taxon>Viridiplantae</taxon>
        <taxon>Streptophyta</taxon>
        <taxon>Embryophyta</taxon>
        <taxon>Tracheophyta</taxon>
        <taxon>Spermatophyta</taxon>
        <taxon>Pinopsida</taxon>
        <taxon>Pinidae</taxon>
        <taxon>Conifers II</taxon>
        <taxon>Cupressales</taxon>
        <taxon>Taxaceae</taxon>
        <taxon>Taxus</taxon>
    </lineage>
</organism>
<protein>
    <recommendedName>
        <fullName evidence="7">WRKY domain-containing protein</fullName>
    </recommendedName>
</protein>
<dbReference type="AlphaFoldDB" id="A0AA38FWJ1"/>
<dbReference type="SUPFAM" id="SSF118290">
    <property type="entry name" value="WRKY DNA-binding domain"/>
    <property type="match status" value="2"/>
</dbReference>
<dbReference type="Proteomes" id="UP000824469">
    <property type="component" value="Unassembled WGS sequence"/>
</dbReference>